<comment type="caution">
    <text evidence="2">The sequence shown here is derived from an EMBL/GenBank/DDBJ whole genome shotgun (WGS) entry which is preliminary data.</text>
</comment>
<keyword evidence="1" id="KW-1133">Transmembrane helix</keyword>
<dbReference type="EMBL" id="SDAM02000037">
    <property type="protein sequence ID" value="KAH6835256.1"/>
    <property type="molecule type" value="Genomic_DNA"/>
</dbReference>
<feature type="transmembrane region" description="Helical" evidence="1">
    <location>
        <begin position="133"/>
        <end position="157"/>
    </location>
</feature>
<evidence type="ECO:0000313" key="2">
    <source>
        <dbReference type="EMBL" id="KAH6835256.1"/>
    </source>
</evidence>
<dbReference type="PANTHER" id="PTHR33133">
    <property type="entry name" value="OS08G0107100 PROTEIN-RELATED"/>
    <property type="match status" value="1"/>
</dbReference>
<feature type="transmembrane region" description="Helical" evidence="1">
    <location>
        <begin position="169"/>
        <end position="199"/>
    </location>
</feature>
<name>A0AAD4PDH0_PERFH</name>
<dbReference type="AlphaFoldDB" id="A0AAD4PDH0"/>
<reference evidence="2 3" key="1">
    <citation type="journal article" date="2021" name="Nat. Commun.">
        <title>Incipient diploidization of the medicinal plant Perilla within 10,000 years.</title>
        <authorList>
            <person name="Zhang Y."/>
            <person name="Shen Q."/>
            <person name="Leng L."/>
            <person name="Zhang D."/>
            <person name="Chen S."/>
            <person name="Shi Y."/>
            <person name="Ning Z."/>
            <person name="Chen S."/>
        </authorList>
    </citation>
    <scope>NUCLEOTIDE SEQUENCE [LARGE SCALE GENOMIC DNA]</scope>
    <source>
        <strain evidence="3">cv. PC099</strain>
    </source>
</reference>
<accession>A0AAD4PDH0</accession>
<gene>
    <name evidence="2" type="ORF">C2S53_012420</name>
</gene>
<sequence>MDIEQEEVQFLGLFDIYKESYKLIFKLRKILIQIVLTLILPLCFIFIAQVTLSIILFRKFNNIRFGLLHTKLPDLVSLTWPDDYILLLYSAFILAFSLLSTSTVVYTVACTYTSRRITFKKVMSVVPKLCKRLTVNFLSAFFAFFTYYIVFTLIFYARDATVSDSTIRTVASIAILIVYAAALVHLSIVWQLANIVSILEDSYGVEAMIKSMSLIRGKLVMATAVFFKLIASILALNFVFWVYAMYGIHIMGMYRSLGFGVLCLSLPVLMIIVFGSVVQTVLYLACKSYHHQNIDKSELSNHLEVLGDYVPLMTKDVRMEAFDRV</sequence>
<proteinExistence type="predicted"/>
<protein>
    <submittedName>
        <fullName evidence="2">Uncharacterized protein</fullName>
    </submittedName>
</protein>
<keyword evidence="3" id="KW-1185">Reference proteome</keyword>
<evidence type="ECO:0000256" key="1">
    <source>
        <dbReference type="SAM" id="Phobius"/>
    </source>
</evidence>
<keyword evidence="1" id="KW-0472">Membrane</keyword>
<feature type="transmembrane region" description="Helical" evidence="1">
    <location>
        <begin position="30"/>
        <end position="57"/>
    </location>
</feature>
<dbReference type="Proteomes" id="UP001190926">
    <property type="component" value="Unassembled WGS sequence"/>
</dbReference>
<feature type="transmembrane region" description="Helical" evidence="1">
    <location>
        <begin position="84"/>
        <end position="112"/>
    </location>
</feature>
<dbReference type="PANTHER" id="PTHR33133:SF51">
    <property type="entry name" value="THH1_TOM1_TOM3 DOMAIN-CONTAINING PROTEIN"/>
    <property type="match status" value="1"/>
</dbReference>
<evidence type="ECO:0000313" key="3">
    <source>
        <dbReference type="Proteomes" id="UP001190926"/>
    </source>
</evidence>
<organism evidence="2 3">
    <name type="scientific">Perilla frutescens var. hirtella</name>
    <name type="common">Perilla citriodora</name>
    <name type="synonym">Perilla setoyensis</name>
    <dbReference type="NCBI Taxonomy" id="608512"/>
    <lineage>
        <taxon>Eukaryota</taxon>
        <taxon>Viridiplantae</taxon>
        <taxon>Streptophyta</taxon>
        <taxon>Embryophyta</taxon>
        <taxon>Tracheophyta</taxon>
        <taxon>Spermatophyta</taxon>
        <taxon>Magnoliopsida</taxon>
        <taxon>eudicotyledons</taxon>
        <taxon>Gunneridae</taxon>
        <taxon>Pentapetalae</taxon>
        <taxon>asterids</taxon>
        <taxon>lamiids</taxon>
        <taxon>Lamiales</taxon>
        <taxon>Lamiaceae</taxon>
        <taxon>Nepetoideae</taxon>
        <taxon>Elsholtzieae</taxon>
        <taxon>Perilla</taxon>
    </lineage>
</organism>
<keyword evidence="1" id="KW-0812">Transmembrane</keyword>
<feature type="transmembrane region" description="Helical" evidence="1">
    <location>
        <begin position="219"/>
        <end position="244"/>
    </location>
</feature>
<feature type="transmembrane region" description="Helical" evidence="1">
    <location>
        <begin position="256"/>
        <end position="286"/>
    </location>
</feature>